<dbReference type="Gene3D" id="3.30.420.10">
    <property type="entry name" value="Ribonuclease H-like superfamily/Ribonuclease H"/>
    <property type="match status" value="1"/>
</dbReference>
<evidence type="ECO:0000256" key="19">
    <source>
        <dbReference type="SAM" id="MobiDB-lite"/>
    </source>
</evidence>
<comment type="function">
    <text evidence="1">The aspartyl protease (PR) mediates the proteolytic cleavages of the Gag and Gag-Pol polyproteins after assembly of the VLP.</text>
</comment>
<evidence type="ECO:0000256" key="4">
    <source>
        <dbReference type="ARBA" id="ARBA00022722"/>
    </source>
</evidence>
<keyword evidence="14" id="KW-0808">Transferase</keyword>
<keyword evidence="18" id="KW-0863">Zinc-finger</keyword>
<dbReference type="SUPFAM" id="SSF57756">
    <property type="entry name" value="Retrovirus zinc finger-like domains"/>
    <property type="match status" value="1"/>
</dbReference>
<evidence type="ECO:0000256" key="9">
    <source>
        <dbReference type="ARBA" id="ARBA00022801"/>
    </source>
</evidence>
<dbReference type="Pfam" id="PF14223">
    <property type="entry name" value="Retrotran_gag_2"/>
    <property type="match status" value="1"/>
</dbReference>
<keyword evidence="12" id="KW-0229">DNA integration</keyword>
<protein>
    <submittedName>
        <fullName evidence="22">Uncharacterized protein</fullName>
    </submittedName>
</protein>
<dbReference type="Proteomes" id="UP000719412">
    <property type="component" value="Unassembled WGS sequence"/>
</dbReference>
<keyword evidence="23" id="KW-1185">Reference proteome</keyword>
<dbReference type="GO" id="GO:0006508">
    <property type="term" value="P:proteolysis"/>
    <property type="evidence" value="ECO:0007669"/>
    <property type="project" value="UniProtKB-KW"/>
</dbReference>
<dbReference type="GO" id="GO:0004190">
    <property type="term" value="F:aspartic-type endopeptidase activity"/>
    <property type="evidence" value="ECO:0007669"/>
    <property type="project" value="UniProtKB-KW"/>
</dbReference>
<dbReference type="GO" id="GO:0015074">
    <property type="term" value="P:DNA integration"/>
    <property type="evidence" value="ECO:0007669"/>
    <property type="project" value="UniProtKB-KW"/>
</dbReference>
<dbReference type="Pfam" id="PF13976">
    <property type="entry name" value="gag_pre-integrs"/>
    <property type="match status" value="1"/>
</dbReference>
<evidence type="ECO:0000256" key="17">
    <source>
        <dbReference type="ARBA" id="ARBA00023268"/>
    </source>
</evidence>
<dbReference type="PANTHER" id="PTHR42648">
    <property type="entry name" value="TRANSPOSASE, PUTATIVE-RELATED"/>
    <property type="match status" value="1"/>
</dbReference>
<keyword evidence="2" id="KW-1188">Viral release from host cell</keyword>
<dbReference type="PANTHER" id="PTHR42648:SF11">
    <property type="entry name" value="TRANSPOSON TY4-P GAG-POL POLYPROTEIN"/>
    <property type="match status" value="1"/>
</dbReference>
<evidence type="ECO:0000256" key="8">
    <source>
        <dbReference type="ARBA" id="ARBA00022759"/>
    </source>
</evidence>
<evidence type="ECO:0000256" key="5">
    <source>
        <dbReference type="ARBA" id="ARBA00022723"/>
    </source>
</evidence>
<keyword evidence="17" id="KW-0511">Multifunctional enzyme</keyword>
<keyword evidence="10" id="KW-0067">ATP-binding</keyword>
<dbReference type="GO" id="GO:0005524">
    <property type="term" value="F:ATP binding"/>
    <property type="evidence" value="ECO:0007669"/>
    <property type="project" value="UniProtKB-KW"/>
</dbReference>
<dbReference type="GO" id="GO:0042575">
    <property type="term" value="C:DNA polymerase complex"/>
    <property type="evidence" value="ECO:0007669"/>
    <property type="project" value="UniProtKB-ARBA"/>
</dbReference>
<dbReference type="InterPro" id="IPR001878">
    <property type="entry name" value="Znf_CCHC"/>
</dbReference>
<dbReference type="Pfam" id="PF00098">
    <property type="entry name" value="zf-CCHC"/>
    <property type="match status" value="1"/>
</dbReference>
<dbReference type="SUPFAM" id="SSF56672">
    <property type="entry name" value="DNA/RNA polymerases"/>
    <property type="match status" value="1"/>
</dbReference>
<dbReference type="InterPro" id="IPR036397">
    <property type="entry name" value="RNaseH_sf"/>
</dbReference>
<keyword evidence="15" id="KW-0917">Virion maturation</keyword>
<dbReference type="InterPro" id="IPR057670">
    <property type="entry name" value="SH3_retrovirus"/>
</dbReference>
<keyword evidence="5" id="KW-0479">Metal-binding</keyword>
<feature type="region of interest" description="Disordered" evidence="19">
    <location>
        <begin position="718"/>
        <end position="745"/>
    </location>
</feature>
<evidence type="ECO:0000256" key="1">
    <source>
        <dbReference type="ARBA" id="ARBA00002180"/>
    </source>
</evidence>
<keyword evidence="4" id="KW-0540">Nuclease</keyword>
<dbReference type="GO" id="GO:0006310">
    <property type="term" value="P:DNA recombination"/>
    <property type="evidence" value="ECO:0007669"/>
    <property type="project" value="UniProtKB-KW"/>
</dbReference>
<keyword evidence="16" id="KW-0233">DNA recombination</keyword>
<evidence type="ECO:0000256" key="2">
    <source>
        <dbReference type="ARBA" id="ARBA00022612"/>
    </source>
</evidence>
<evidence type="ECO:0000256" key="11">
    <source>
        <dbReference type="ARBA" id="ARBA00022842"/>
    </source>
</evidence>
<proteinExistence type="predicted"/>
<dbReference type="GO" id="GO:0003887">
    <property type="term" value="F:DNA-directed DNA polymerase activity"/>
    <property type="evidence" value="ECO:0007669"/>
    <property type="project" value="UniProtKB-KW"/>
</dbReference>
<keyword evidence="13" id="KW-0695">RNA-directed DNA polymerase</keyword>
<keyword evidence="7" id="KW-0064">Aspartyl protease</keyword>
<name>A0A8J6HH28_TENMO</name>
<evidence type="ECO:0000256" key="7">
    <source>
        <dbReference type="ARBA" id="ARBA00022750"/>
    </source>
</evidence>
<evidence type="ECO:0000256" key="15">
    <source>
        <dbReference type="ARBA" id="ARBA00023113"/>
    </source>
</evidence>
<dbReference type="GO" id="GO:0008270">
    <property type="term" value="F:zinc ion binding"/>
    <property type="evidence" value="ECO:0007669"/>
    <property type="project" value="UniProtKB-KW"/>
</dbReference>
<dbReference type="Pfam" id="PF22936">
    <property type="entry name" value="Pol_BBD"/>
    <property type="match status" value="1"/>
</dbReference>
<feature type="domain" description="Integrase catalytic" evidence="21">
    <location>
        <begin position="449"/>
        <end position="626"/>
    </location>
</feature>
<dbReference type="InterPro" id="IPR036875">
    <property type="entry name" value="Znf_CCHC_sf"/>
</dbReference>
<reference evidence="22" key="2">
    <citation type="submission" date="2021-08" db="EMBL/GenBank/DDBJ databases">
        <authorList>
            <person name="Eriksson T."/>
        </authorList>
    </citation>
    <scope>NUCLEOTIDE SEQUENCE</scope>
    <source>
        <strain evidence="22">Stoneville</strain>
        <tissue evidence="22">Whole head</tissue>
    </source>
</reference>
<evidence type="ECO:0000256" key="12">
    <source>
        <dbReference type="ARBA" id="ARBA00022908"/>
    </source>
</evidence>
<keyword evidence="9" id="KW-0378">Hydrolase</keyword>
<dbReference type="Pfam" id="PF25597">
    <property type="entry name" value="SH3_retrovirus"/>
    <property type="match status" value="1"/>
</dbReference>
<dbReference type="CDD" id="cd09272">
    <property type="entry name" value="RNase_HI_RT_Ty1"/>
    <property type="match status" value="1"/>
</dbReference>
<evidence type="ECO:0000256" key="13">
    <source>
        <dbReference type="ARBA" id="ARBA00022918"/>
    </source>
</evidence>
<gene>
    <name evidence="22" type="ORF">GEV33_008185</name>
</gene>
<dbReference type="InterPro" id="IPR001584">
    <property type="entry name" value="Integrase_cat-core"/>
</dbReference>
<dbReference type="GO" id="GO:0004519">
    <property type="term" value="F:endonuclease activity"/>
    <property type="evidence" value="ECO:0007669"/>
    <property type="project" value="UniProtKB-KW"/>
</dbReference>
<dbReference type="Pfam" id="PF00665">
    <property type="entry name" value="rve"/>
    <property type="match status" value="1"/>
</dbReference>
<evidence type="ECO:0000256" key="14">
    <source>
        <dbReference type="ARBA" id="ARBA00022932"/>
    </source>
</evidence>
<keyword evidence="3" id="KW-0645">Protease</keyword>
<dbReference type="EMBL" id="JABDTM020024122">
    <property type="protein sequence ID" value="KAH0814606.1"/>
    <property type="molecule type" value="Genomic_DNA"/>
</dbReference>
<keyword evidence="14" id="KW-0239">DNA-directed DNA polymerase</keyword>
<dbReference type="InterPro" id="IPR039537">
    <property type="entry name" value="Retrotran_Ty1/copia-like"/>
</dbReference>
<dbReference type="PROSITE" id="PS50994">
    <property type="entry name" value="INTEGRASE"/>
    <property type="match status" value="1"/>
</dbReference>
<evidence type="ECO:0000259" key="21">
    <source>
        <dbReference type="PROSITE" id="PS50994"/>
    </source>
</evidence>
<feature type="compositionally biased region" description="Acidic residues" evidence="19">
    <location>
        <begin position="718"/>
        <end position="737"/>
    </location>
</feature>
<evidence type="ECO:0000256" key="10">
    <source>
        <dbReference type="ARBA" id="ARBA00022840"/>
    </source>
</evidence>
<dbReference type="InterPro" id="IPR025724">
    <property type="entry name" value="GAG-pre-integrase_dom"/>
</dbReference>
<dbReference type="GO" id="GO:0003676">
    <property type="term" value="F:nucleic acid binding"/>
    <property type="evidence" value="ECO:0007669"/>
    <property type="project" value="InterPro"/>
</dbReference>
<dbReference type="InterPro" id="IPR054722">
    <property type="entry name" value="PolX-like_BBD"/>
</dbReference>
<dbReference type="GO" id="GO:0003964">
    <property type="term" value="F:RNA-directed DNA polymerase activity"/>
    <property type="evidence" value="ECO:0007669"/>
    <property type="project" value="UniProtKB-KW"/>
</dbReference>
<feature type="domain" description="CCHC-type" evidence="20">
    <location>
        <begin position="222"/>
        <end position="236"/>
    </location>
</feature>
<keyword evidence="18" id="KW-0862">Zinc</keyword>
<keyword evidence="11" id="KW-0460">Magnesium</keyword>
<sequence>MATATGFANIEKLNENNYELWKVQMKSVLIFNDLWGYVDGTEVKPEADAQDWTKKDSKALALINLSISHSQLNHVKKAATSKQAWDGLKAVFESRGPVRKAVLYKQLLRLEKKPDVSMSQYVIEFTSKAEQLAETGIDIPEELLSVMLLGSLPAEFENFSVAIESRDDIPSFENLKLKLVEEEARQIDRVIPSNQDCNSNSALVTKGRRANKKTDTQKPNLKCYNCGKMGHKSRICWSKPKNDGKNKNNENDAMTVVACNTELTNSRNTWYLDSGATRHMCRDRTSFMDFDECEQSKVYTAADHFVKSTGTGELQLDAKLNRRVTNPIKLKKVLCVPDLQKNLLSVSSVTDNGYTVTFGKDRATINRKDGTIVLTATKRDHLYVVNKREECAALVDENNVQELQKWHQRYGHLNVADLKKMKNEDMVLGMNFPNKSNDLKCETCAKCKIRVQPFTQSVNREKELLGLVHSDICGPIGTESLGGAKYFVTFIDDCSRYTETAMLRSRADVLQAFKDYKRKVENFTGRKIKKLRTDNGREYLSKNFENFLKEEGISRQLSVEYTPQQNGVAERANRTLVEMARCMMLQGNLPDSLWAEAVNTATYLRNRCATKCLNGITPFEAWSKRKPYVGFFRTIGSKAIALNKRQKRGKFQPKGDEYVLVGYSEISKAYRLWKPGTKIVIKARDVKFIEVIKSSPQTTEGIFDLHDPASDPLEEIQDETEQNFTDDEEDEETEEAQVNDSHRGPEAMKKEYDTLQENGTWILVPRPSNKKILTSRWVFKTKVDESGKIMKYKARLVARGHTQEYGVDYEEVFAPVARYEAIRTLLAAAVNEEMYVHQMDVISAYVQGELHDEVYMKQPEMFAEEGKEEEVCKLLKPLYGLKQSGREWYKKLDGYMKNNGGRRTPSDPCVYVFGENDERVIIIIYVDDLILASKKLEKLNEVKKNMKSEFKMKDLGPINNILGIHIQRDGTGKIHLSQERYVEELIAKFNMQDAKIASTPIDPCTKLTKEMSPTTEEEKQEMKNRPYRELVGGLIYLANATRPDIAFAASTLSRFCANPGKEHWINAKRVLRYLKGTSHYVVTYDKDSKNLQAYTDSDWAGDIDDRRSCSGNVLTLAGGPISWKSKKQASVSLSTMEAEYAALSEVSREIVYIKRLLAHMGFHRYMRCPCKHRDALLQRRIRSSHFVSRTPRLGGIEKNGSSAEIEDSVGDRRAGGCAASRVSRRILCLVIGSAIIPETDCVSHCGYRLALPNFGIRRGARKIYRSFSWSSDPSHLERERERGSSIQLPYRFVPRTERGRSFRRLFSWSFVRSFVRSHIWSRSIVFGPNFVRTRQGHAVMPRLGSSYSSKPCGWCAVSSPCGKFERTLPTPLREDFGPNAKARDAIEVDFCEAFPLPEGIGNPPSPPPRLRPQPSYVEVKRKPCVGLIVDAPETSVAPVSSLEPSAPLKGLCHHIPERLGKDTLLYGP</sequence>
<evidence type="ECO:0000256" key="6">
    <source>
        <dbReference type="ARBA" id="ARBA00022741"/>
    </source>
</evidence>
<evidence type="ECO:0000256" key="18">
    <source>
        <dbReference type="PROSITE-ProRule" id="PRU00047"/>
    </source>
</evidence>
<keyword evidence="6" id="KW-0547">Nucleotide-binding</keyword>
<evidence type="ECO:0000313" key="22">
    <source>
        <dbReference type="EMBL" id="KAH0814606.1"/>
    </source>
</evidence>
<dbReference type="InterPro" id="IPR012337">
    <property type="entry name" value="RNaseH-like_sf"/>
</dbReference>
<dbReference type="PROSITE" id="PS50158">
    <property type="entry name" value="ZF_CCHC"/>
    <property type="match status" value="1"/>
</dbReference>
<evidence type="ECO:0000256" key="16">
    <source>
        <dbReference type="ARBA" id="ARBA00023172"/>
    </source>
</evidence>
<evidence type="ECO:0000256" key="3">
    <source>
        <dbReference type="ARBA" id="ARBA00022670"/>
    </source>
</evidence>
<keyword evidence="14" id="KW-0548">Nucleotidyltransferase</keyword>
<comment type="caution">
    <text evidence="22">The sequence shown here is derived from an EMBL/GenBank/DDBJ whole genome shotgun (WGS) entry which is preliminary data.</text>
</comment>
<dbReference type="Pfam" id="PF07727">
    <property type="entry name" value="RVT_2"/>
    <property type="match status" value="1"/>
</dbReference>
<dbReference type="InterPro" id="IPR013103">
    <property type="entry name" value="RVT_2"/>
</dbReference>
<dbReference type="SMART" id="SM00343">
    <property type="entry name" value="ZnF_C2HC"/>
    <property type="match status" value="1"/>
</dbReference>
<dbReference type="InterPro" id="IPR043502">
    <property type="entry name" value="DNA/RNA_pol_sf"/>
</dbReference>
<accession>A0A8J6HH28</accession>
<dbReference type="SUPFAM" id="SSF53098">
    <property type="entry name" value="Ribonuclease H-like"/>
    <property type="match status" value="1"/>
</dbReference>
<evidence type="ECO:0000259" key="20">
    <source>
        <dbReference type="PROSITE" id="PS50158"/>
    </source>
</evidence>
<keyword evidence="8" id="KW-0255">Endonuclease</keyword>
<reference evidence="22" key="1">
    <citation type="journal article" date="2020" name="J Insects Food Feed">
        <title>The yellow mealworm (Tenebrio molitor) genome: a resource for the emerging insects as food and feed industry.</title>
        <authorList>
            <person name="Eriksson T."/>
            <person name="Andere A."/>
            <person name="Kelstrup H."/>
            <person name="Emery V."/>
            <person name="Picard C."/>
        </authorList>
    </citation>
    <scope>NUCLEOTIDE SEQUENCE</scope>
    <source>
        <strain evidence="22">Stoneville</strain>
        <tissue evidence="22">Whole head</tissue>
    </source>
</reference>
<evidence type="ECO:0000313" key="23">
    <source>
        <dbReference type="Proteomes" id="UP000719412"/>
    </source>
</evidence>
<organism evidence="22 23">
    <name type="scientific">Tenebrio molitor</name>
    <name type="common">Yellow mealworm beetle</name>
    <dbReference type="NCBI Taxonomy" id="7067"/>
    <lineage>
        <taxon>Eukaryota</taxon>
        <taxon>Metazoa</taxon>
        <taxon>Ecdysozoa</taxon>
        <taxon>Arthropoda</taxon>
        <taxon>Hexapoda</taxon>
        <taxon>Insecta</taxon>
        <taxon>Pterygota</taxon>
        <taxon>Neoptera</taxon>
        <taxon>Endopterygota</taxon>
        <taxon>Coleoptera</taxon>
        <taxon>Polyphaga</taxon>
        <taxon>Cucujiformia</taxon>
        <taxon>Tenebrionidae</taxon>
        <taxon>Tenebrio</taxon>
    </lineage>
</organism>